<dbReference type="GO" id="GO:0003910">
    <property type="term" value="F:DNA ligase (ATP) activity"/>
    <property type="evidence" value="ECO:0007669"/>
    <property type="project" value="UniProtKB-EC"/>
</dbReference>
<dbReference type="SUPFAM" id="SSF56091">
    <property type="entry name" value="DNA ligase/mRNA capping enzyme, catalytic domain"/>
    <property type="match status" value="1"/>
</dbReference>
<comment type="similarity">
    <text evidence="2">In the N-terminal section; belongs to the LigD polymerase family.</text>
</comment>
<dbReference type="EC" id="6.5.1.1" evidence="4"/>
<dbReference type="Gene3D" id="3.30.470.30">
    <property type="entry name" value="DNA ligase/mRNA capping enzyme"/>
    <property type="match status" value="1"/>
</dbReference>
<dbReference type="InterPro" id="IPR052171">
    <property type="entry name" value="NHEJ_LigD"/>
</dbReference>
<protein>
    <submittedName>
        <fullName evidence="4">DNA ligase D</fullName>
        <ecNumber evidence="4">6.5.1.1</ecNumber>
    </submittedName>
</protein>
<dbReference type="EMBL" id="WMIB01000013">
    <property type="protein sequence ID" value="MTH54313.1"/>
    <property type="molecule type" value="Genomic_DNA"/>
</dbReference>
<dbReference type="NCBIfam" id="TIGR02776">
    <property type="entry name" value="NHEJ_ligase_prk"/>
    <property type="match status" value="1"/>
</dbReference>
<keyword evidence="5" id="KW-1185">Reference proteome</keyword>
<dbReference type="Gene3D" id="3.90.920.10">
    <property type="entry name" value="DNA primase, PRIM domain"/>
    <property type="match status" value="1"/>
</dbReference>
<dbReference type="InterPro" id="IPR014145">
    <property type="entry name" value="LigD_pol_dom"/>
</dbReference>
<proteinExistence type="inferred from homology"/>
<feature type="domain" description="ATP-dependent DNA ligase family profile" evidence="3">
    <location>
        <begin position="115"/>
        <end position="207"/>
    </location>
</feature>
<gene>
    <name evidence="4" type="ORF">GKZ89_12955</name>
</gene>
<keyword evidence="4" id="KW-0436">Ligase</keyword>
<dbReference type="InterPro" id="IPR012310">
    <property type="entry name" value="DNA_ligase_ATP-dep_cent"/>
</dbReference>
<dbReference type="InterPro" id="IPR014143">
    <property type="entry name" value="NHEJ_ligase_prk"/>
</dbReference>
<name>A0A7X2V5Q4_9BACI</name>
<evidence type="ECO:0000313" key="5">
    <source>
        <dbReference type="Proteomes" id="UP000434639"/>
    </source>
</evidence>
<dbReference type="PANTHER" id="PTHR42705:SF2">
    <property type="entry name" value="BIFUNCTIONAL NON-HOMOLOGOUS END JOINING PROTEIN LIGD"/>
    <property type="match status" value="1"/>
</dbReference>
<dbReference type="CDD" id="cd07906">
    <property type="entry name" value="Adenylation_DNA_ligase_LigD_LigC"/>
    <property type="match status" value="1"/>
</dbReference>
<dbReference type="NCBIfam" id="TIGR02778">
    <property type="entry name" value="ligD_pol"/>
    <property type="match status" value="1"/>
</dbReference>
<dbReference type="PROSITE" id="PS50160">
    <property type="entry name" value="DNA_LIGASE_A3"/>
    <property type="match status" value="1"/>
</dbReference>
<dbReference type="Pfam" id="PF21686">
    <property type="entry name" value="LigD_Prim-Pol"/>
    <property type="match status" value="1"/>
</dbReference>
<dbReference type="GO" id="GO:0006310">
    <property type="term" value="P:DNA recombination"/>
    <property type="evidence" value="ECO:0007669"/>
    <property type="project" value="InterPro"/>
</dbReference>
<dbReference type="InterPro" id="IPR016059">
    <property type="entry name" value="DNA_ligase_ATP-dep_CS"/>
</dbReference>
<comment type="caution">
    <text evidence="4">The sequence shown here is derived from an EMBL/GenBank/DDBJ whole genome shotgun (WGS) entry which is preliminary data.</text>
</comment>
<dbReference type="PROSITE" id="PS00333">
    <property type="entry name" value="DNA_LIGASE_A2"/>
    <property type="match status" value="1"/>
</dbReference>
<sequence>MKPMLPTLSARIPAGPDWVCEVKYDGFRVILYIEKGSAVLMSRNGKNMNALFPEIIEWLMQQTEDLSPYLPLILDGEAVSLANDSAADFQEIQIRGRMRSADRILQAADRKPCRLLIFDLLSENGQSLQNEPYLERKSRLAALFKNFGWPLAPSERESALIQMISFHEQAEQLWNRIELYGGEGLIAKHKKGRWEAGKRTELWKKIKNYRKAILFIISYDEKNGYFGTGLFKDGAVFSPGSFSHGLSSADRDALIKIIKEHAVAVKDQVYRIDPAICVKVTFLSYVNEMREPSFDSFQFNADPSLCTWERFQFDAAPLHRDVQITHPDKPVWNRPSVNKLQYIHFLLKISPHFLPLLKDRPLTLIRYPHGSGEERFYQKNVPDYAPSFIQSAKAEGIDYMLCSTLSDLIWLGNQLALEFHLPFQKINQDKPMEIVFDLDPPSREEFSLAIRAAREIHSVLQPFGIRTFPKLSGGKGIQIHIPLTGTSLTFDETRKFTSFIAHYLTGKFPDLFTVERFKKNRKQRLYLDYLQHGEGKTIIAPYSPRGSEGACVASPLLWDEITEELSPDQYNVNTVFSFISKRGCPFQRYFISPQDEAVSEVLQFIRNHA</sequence>
<comment type="similarity">
    <text evidence="1">In the C-terminal section; belongs to the ATP-dependent DNA ligase family.</text>
</comment>
<evidence type="ECO:0000256" key="2">
    <source>
        <dbReference type="ARBA" id="ARBA00049990"/>
    </source>
</evidence>
<dbReference type="GO" id="GO:0006281">
    <property type="term" value="P:DNA repair"/>
    <property type="evidence" value="ECO:0007669"/>
    <property type="project" value="InterPro"/>
</dbReference>
<evidence type="ECO:0000259" key="3">
    <source>
        <dbReference type="PROSITE" id="PS50160"/>
    </source>
</evidence>
<evidence type="ECO:0000256" key="1">
    <source>
        <dbReference type="ARBA" id="ARBA00049981"/>
    </source>
</evidence>
<dbReference type="Pfam" id="PF01068">
    <property type="entry name" value="DNA_ligase_A_M"/>
    <property type="match status" value="1"/>
</dbReference>
<organism evidence="4 5">
    <name type="scientific">Metabacillus mangrovi</name>
    <dbReference type="NCBI Taxonomy" id="1491830"/>
    <lineage>
        <taxon>Bacteria</taxon>
        <taxon>Bacillati</taxon>
        <taxon>Bacillota</taxon>
        <taxon>Bacilli</taxon>
        <taxon>Bacillales</taxon>
        <taxon>Bacillaceae</taxon>
        <taxon>Metabacillus</taxon>
    </lineage>
</organism>
<dbReference type="GO" id="GO:0005524">
    <property type="term" value="F:ATP binding"/>
    <property type="evidence" value="ECO:0007669"/>
    <property type="project" value="InterPro"/>
</dbReference>
<dbReference type="PANTHER" id="PTHR42705">
    <property type="entry name" value="BIFUNCTIONAL NON-HOMOLOGOUS END JOINING PROTEIN LIGD"/>
    <property type="match status" value="1"/>
</dbReference>
<reference evidence="4 5" key="1">
    <citation type="journal article" date="2017" name="Int. J. Syst. Evol. Microbiol.">
        <title>Bacillus mangrovi sp. nov., isolated from a sediment sample from a mangrove forest.</title>
        <authorList>
            <person name="Gupta V."/>
            <person name="Singh P.K."/>
            <person name="Korpole S."/>
            <person name="Tanuku N.R.S."/>
            <person name="Pinnaka A.K."/>
        </authorList>
    </citation>
    <scope>NUCLEOTIDE SEQUENCE [LARGE SCALE GENOMIC DNA]</scope>
    <source>
        <strain evidence="4 5">KCTC 33872</strain>
    </source>
</reference>
<dbReference type="AlphaFoldDB" id="A0A7X2V5Q4"/>
<dbReference type="OrthoDB" id="9802472at2"/>
<accession>A0A7X2V5Q4</accession>
<dbReference type="PROSITE" id="PS00697">
    <property type="entry name" value="DNA_LIGASE_A1"/>
    <property type="match status" value="1"/>
</dbReference>
<dbReference type="Proteomes" id="UP000434639">
    <property type="component" value="Unassembled WGS sequence"/>
</dbReference>
<dbReference type="NCBIfam" id="NF007211">
    <property type="entry name" value="PRK09633.1"/>
    <property type="match status" value="1"/>
</dbReference>
<evidence type="ECO:0000313" key="4">
    <source>
        <dbReference type="EMBL" id="MTH54313.1"/>
    </source>
</evidence>